<evidence type="ECO:0000313" key="3">
    <source>
        <dbReference type="Proteomes" id="UP001596047"/>
    </source>
</evidence>
<accession>A0ABW0W0A8</accession>
<sequence length="60" mass="6751">MKIEPLEPRSFSPPYGEVVAIGQEPGYILHMRDDRANGWIWAKPSSPRSRSGEGVSPEQR</sequence>
<dbReference type="RefSeq" id="WP_379189112.1">
    <property type="nucleotide sequence ID" value="NZ_JBHSOW010000058.1"/>
</dbReference>
<comment type="caution">
    <text evidence="2">The sequence shown here is derived from an EMBL/GenBank/DDBJ whole genome shotgun (WGS) entry which is preliminary data.</text>
</comment>
<protein>
    <recommendedName>
        <fullName evidence="4">SH3 domain-containing protein</fullName>
    </recommendedName>
</protein>
<evidence type="ECO:0008006" key="4">
    <source>
        <dbReference type="Google" id="ProtNLM"/>
    </source>
</evidence>
<organism evidence="2 3">
    <name type="scientific">Paenibacillus solisilvae</name>
    <dbReference type="NCBI Taxonomy" id="2486751"/>
    <lineage>
        <taxon>Bacteria</taxon>
        <taxon>Bacillati</taxon>
        <taxon>Bacillota</taxon>
        <taxon>Bacilli</taxon>
        <taxon>Bacillales</taxon>
        <taxon>Paenibacillaceae</taxon>
        <taxon>Paenibacillus</taxon>
    </lineage>
</organism>
<dbReference type="EMBL" id="JBHSOW010000058">
    <property type="protein sequence ID" value="MFC5650549.1"/>
    <property type="molecule type" value="Genomic_DNA"/>
</dbReference>
<gene>
    <name evidence="2" type="ORF">ACFPYJ_15740</name>
</gene>
<dbReference type="Proteomes" id="UP001596047">
    <property type="component" value="Unassembled WGS sequence"/>
</dbReference>
<proteinExistence type="predicted"/>
<feature type="region of interest" description="Disordered" evidence="1">
    <location>
        <begin position="39"/>
        <end position="60"/>
    </location>
</feature>
<reference evidence="3" key="1">
    <citation type="journal article" date="2019" name="Int. J. Syst. Evol. Microbiol.">
        <title>The Global Catalogue of Microorganisms (GCM) 10K type strain sequencing project: providing services to taxonomists for standard genome sequencing and annotation.</title>
        <authorList>
            <consortium name="The Broad Institute Genomics Platform"/>
            <consortium name="The Broad Institute Genome Sequencing Center for Infectious Disease"/>
            <person name="Wu L."/>
            <person name="Ma J."/>
        </authorList>
    </citation>
    <scope>NUCLEOTIDE SEQUENCE [LARGE SCALE GENOMIC DNA]</scope>
    <source>
        <strain evidence="3">CGMCC 1.3240</strain>
    </source>
</reference>
<name>A0ABW0W0A8_9BACL</name>
<evidence type="ECO:0000256" key="1">
    <source>
        <dbReference type="SAM" id="MobiDB-lite"/>
    </source>
</evidence>
<evidence type="ECO:0000313" key="2">
    <source>
        <dbReference type="EMBL" id="MFC5650549.1"/>
    </source>
</evidence>
<keyword evidence="3" id="KW-1185">Reference proteome</keyword>